<accession>A0AAW1V3B5</accession>
<comment type="caution">
    <text evidence="2">The sequence shown here is derived from an EMBL/GenBank/DDBJ whole genome shotgun (WGS) entry which is preliminary data.</text>
</comment>
<reference evidence="2 3" key="1">
    <citation type="submission" date="2023-03" db="EMBL/GenBank/DDBJ databases">
        <title>Genome insight into feeding habits of ladybird beetles.</title>
        <authorList>
            <person name="Li H.-S."/>
            <person name="Huang Y.-H."/>
            <person name="Pang H."/>
        </authorList>
    </citation>
    <scope>NUCLEOTIDE SEQUENCE [LARGE SCALE GENOMIC DNA]</scope>
    <source>
        <strain evidence="2">SYSU_2023b</strain>
        <tissue evidence="2">Whole body</tissue>
    </source>
</reference>
<gene>
    <name evidence="2" type="ORF">WA026_004423</name>
</gene>
<dbReference type="EMBL" id="JARQZJ010000122">
    <property type="protein sequence ID" value="KAK9889150.1"/>
    <property type="molecule type" value="Genomic_DNA"/>
</dbReference>
<evidence type="ECO:0000313" key="2">
    <source>
        <dbReference type="EMBL" id="KAK9889150.1"/>
    </source>
</evidence>
<proteinExistence type="predicted"/>
<organism evidence="2 3">
    <name type="scientific">Henosepilachna vigintioctopunctata</name>
    <dbReference type="NCBI Taxonomy" id="420089"/>
    <lineage>
        <taxon>Eukaryota</taxon>
        <taxon>Metazoa</taxon>
        <taxon>Ecdysozoa</taxon>
        <taxon>Arthropoda</taxon>
        <taxon>Hexapoda</taxon>
        <taxon>Insecta</taxon>
        <taxon>Pterygota</taxon>
        <taxon>Neoptera</taxon>
        <taxon>Endopterygota</taxon>
        <taxon>Coleoptera</taxon>
        <taxon>Polyphaga</taxon>
        <taxon>Cucujiformia</taxon>
        <taxon>Coccinelloidea</taxon>
        <taxon>Coccinellidae</taxon>
        <taxon>Epilachninae</taxon>
        <taxon>Epilachnini</taxon>
        <taxon>Henosepilachna</taxon>
    </lineage>
</organism>
<evidence type="ECO:0000313" key="3">
    <source>
        <dbReference type="Proteomes" id="UP001431783"/>
    </source>
</evidence>
<dbReference type="AlphaFoldDB" id="A0AAW1V3B5"/>
<protein>
    <submittedName>
        <fullName evidence="2">Uncharacterized protein</fullName>
    </submittedName>
</protein>
<name>A0AAW1V3B5_9CUCU</name>
<feature type="region of interest" description="Disordered" evidence="1">
    <location>
        <begin position="1"/>
        <end position="38"/>
    </location>
</feature>
<sequence>MVGEMHIMLKDANTKPRSDELPEKCETTEWKPEKNNLPEAGKNHLISLAMKSGFPQLDSNEITSGKRELFR</sequence>
<dbReference type="Proteomes" id="UP001431783">
    <property type="component" value="Unassembled WGS sequence"/>
</dbReference>
<feature type="compositionally biased region" description="Basic and acidic residues" evidence="1">
    <location>
        <begin position="7"/>
        <end position="36"/>
    </location>
</feature>
<keyword evidence="3" id="KW-1185">Reference proteome</keyword>
<evidence type="ECO:0000256" key="1">
    <source>
        <dbReference type="SAM" id="MobiDB-lite"/>
    </source>
</evidence>